<sequence>MRIVCIGLAFAALAAPMAAKAAEHPAYGLELEGFDYPHEVKRFEFVSQGRTMSMAYMDVAPRASGDATPNGRTVALLHGKNFCAATFERQIRVLSEAGFRVVAIDQIGFCKSTKPDGYQFSFQQLAQNTHALLASLGVDKAVVLGHSMGGMLAARYALMFPAATERLVMVNPLGLEDWKAKGVPYATIDKLNETELKTTFESVKAYQLKFYYDGQWKPEYDRWVEMNAGMYKGAGARQVAWIGALTHEMIYTQPVVYEFPELKVPTTLMIGQTDRTAPGANRAPKEVAATLGDYAALGKAAAKAIPGATLVEFPGRGHSPHVEAPEEFDAALLKALSASPAKTAP</sequence>
<dbReference type="GO" id="GO:0046464">
    <property type="term" value="P:acylglycerol catabolic process"/>
    <property type="evidence" value="ECO:0007669"/>
    <property type="project" value="TreeGrafter"/>
</dbReference>
<dbReference type="GO" id="GO:0047372">
    <property type="term" value="F:monoacylglycerol lipase activity"/>
    <property type="evidence" value="ECO:0007669"/>
    <property type="project" value="TreeGrafter"/>
</dbReference>
<dbReference type="PANTHER" id="PTHR43798:SF33">
    <property type="entry name" value="HYDROLASE, PUTATIVE (AFU_ORTHOLOGUE AFUA_2G14860)-RELATED"/>
    <property type="match status" value="1"/>
</dbReference>
<evidence type="ECO:0000313" key="4">
    <source>
        <dbReference type="Proteomes" id="UP000825701"/>
    </source>
</evidence>
<name>A0A9E6UPW7_9HYPH</name>
<evidence type="ECO:0000256" key="1">
    <source>
        <dbReference type="SAM" id="SignalP"/>
    </source>
</evidence>
<dbReference type="Gene3D" id="3.40.50.1820">
    <property type="entry name" value="alpha/beta hydrolase"/>
    <property type="match status" value="1"/>
</dbReference>
<keyword evidence="1" id="KW-0732">Signal</keyword>
<keyword evidence="4" id="KW-1185">Reference proteome</keyword>
<dbReference type="GO" id="GO:0016020">
    <property type="term" value="C:membrane"/>
    <property type="evidence" value="ECO:0007669"/>
    <property type="project" value="TreeGrafter"/>
</dbReference>
<dbReference type="Proteomes" id="UP000825701">
    <property type="component" value="Chromosome"/>
</dbReference>
<dbReference type="EMBL" id="CP081869">
    <property type="protein sequence ID" value="QZO01894.1"/>
    <property type="molecule type" value="Genomic_DNA"/>
</dbReference>
<evidence type="ECO:0000313" key="3">
    <source>
        <dbReference type="EMBL" id="QZO01894.1"/>
    </source>
</evidence>
<organism evidence="3 4">
    <name type="scientific">Chenggangzhangella methanolivorans</name>
    <dbReference type="NCBI Taxonomy" id="1437009"/>
    <lineage>
        <taxon>Bacteria</taxon>
        <taxon>Pseudomonadati</taxon>
        <taxon>Pseudomonadota</taxon>
        <taxon>Alphaproteobacteria</taxon>
        <taxon>Hyphomicrobiales</taxon>
        <taxon>Methylopilaceae</taxon>
        <taxon>Chenggangzhangella</taxon>
    </lineage>
</organism>
<feature type="signal peptide" evidence="1">
    <location>
        <begin position="1"/>
        <end position="21"/>
    </location>
</feature>
<gene>
    <name evidence="3" type="ORF">K6K41_11480</name>
</gene>
<evidence type="ECO:0000259" key="2">
    <source>
        <dbReference type="Pfam" id="PF00561"/>
    </source>
</evidence>
<dbReference type="KEGG" id="cmet:K6K41_11480"/>
<dbReference type="Pfam" id="PF00561">
    <property type="entry name" value="Abhydrolase_1"/>
    <property type="match status" value="1"/>
</dbReference>
<dbReference type="InterPro" id="IPR050266">
    <property type="entry name" value="AB_hydrolase_sf"/>
</dbReference>
<dbReference type="SUPFAM" id="SSF53474">
    <property type="entry name" value="alpha/beta-Hydrolases"/>
    <property type="match status" value="1"/>
</dbReference>
<dbReference type="InterPro" id="IPR029058">
    <property type="entry name" value="AB_hydrolase_fold"/>
</dbReference>
<reference evidence="3" key="1">
    <citation type="submission" date="2021-08" db="EMBL/GenBank/DDBJ databases">
        <authorList>
            <person name="Zhang H."/>
            <person name="Xu M."/>
            <person name="Yu Z."/>
            <person name="Yang L."/>
            <person name="Cai Y."/>
        </authorList>
    </citation>
    <scope>NUCLEOTIDE SEQUENCE</scope>
    <source>
        <strain evidence="3">CHL1</strain>
    </source>
</reference>
<dbReference type="RefSeq" id="WP_261405252.1">
    <property type="nucleotide sequence ID" value="NZ_CP081869.1"/>
</dbReference>
<dbReference type="AlphaFoldDB" id="A0A9E6UPW7"/>
<dbReference type="InterPro" id="IPR000073">
    <property type="entry name" value="AB_hydrolase_1"/>
</dbReference>
<proteinExistence type="predicted"/>
<feature type="domain" description="AB hydrolase-1" evidence="2">
    <location>
        <begin position="76"/>
        <end position="196"/>
    </location>
</feature>
<dbReference type="PRINTS" id="PR00111">
    <property type="entry name" value="ABHYDROLASE"/>
</dbReference>
<feature type="chain" id="PRO_5039030838" evidence="1">
    <location>
        <begin position="22"/>
        <end position="345"/>
    </location>
</feature>
<dbReference type="PANTHER" id="PTHR43798">
    <property type="entry name" value="MONOACYLGLYCEROL LIPASE"/>
    <property type="match status" value="1"/>
</dbReference>
<keyword evidence="3" id="KW-0378">Hydrolase</keyword>
<protein>
    <submittedName>
        <fullName evidence="3">Alpha/beta hydrolase</fullName>
    </submittedName>
</protein>
<accession>A0A9E6UPW7</accession>